<feature type="transmembrane region" description="Helical" evidence="1">
    <location>
        <begin position="97"/>
        <end position="114"/>
    </location>
</feature>
<organism evidence="2 3">
    <name type="scientific">Filimonas effusa</name>
    <dbReference type="NCBI Taxonomy" id="2508721"/>
    <lineage>
        <taxon>Bacteria</taxon>
        <taxon>Pseudomonadati</taxon>
        <taxon>Bacteroidota</taxon>
        <taxon>Chitinophagia</taxon>
        <taxon>Chitinophagales</taxon>
        <taxon>Chitinophagaceae</taxon>
        <taxon>Filimonas</taxon>
    </lineage>
</organism>
<keyword evidence="1" id="KW-0812">Transmembrane</keyword>
<evidence type="ECO:0000313" key="3">
    <source>
        <dbReference type="Proteomes" id="UP000290545"/>
    </source>
</evidence>
<dbReference type="AlphaFoldDB" id="A0A4Q1D5P0"/>
<name>A0A4Q1D5P0_9BACT</name>
<dbReference type="GO" id="GO:0015097">
    <property type="term" value="F:mercury ion transmembrane transporter activity"/>
    <property type="evidence" value="ECO:0007669"/>
    <property type="project" value="InterPro"/>
</dbReference>
<dbReference type="OrthoDB" id="5966279at2"/>
<dbReference type="GO" id="GO:0016020">
    <property type="term" value="C:membrane"/>
    <property type="evidence" value="ECO:0007669"/>
    <property type="project" value="InterPro"/>
</dbReference>
<dbReference type="Proteomes" id="UP000290545">
    <property type="component" value="Unassembled WGS sequence"/>
</dbReference>
<gene>
    <name evidence="2" type="ORF">ESB13_17315</name>
</gene>
<keyword evidence="3" id="KW-1185">Reference proteome</keyword>
<accession>A0A4Q1D5P0</accession>
<keyword evidence="1" id="KW-0472">Membrane</keyword>
<feature type="transmembrane region" description="Helical" evidence="1">
    <location>
        <begin position="12"/>
        <end position="32"/>
    </location>
</feature>
<protein>
    <submittedName>
        <fullName evidence="2">MerC domain-containing protein</fullName>
    </submittedName>
</protein>
<keyword evidence="1" id="KW-1133">Transmembrane helix</keyword>
<feature type="transmembrane region" description="Helical" evidence="1">
    <location>
        <begin position="74"/>
        <end position="91"/>
    </location>
</feature>
<dbReference type="Pfam" id="PF03203">
    <property type="entry name" value="MerC"/>
    <property type="match status" value="1"/>
</dbReference>
<dbReference type="EMBL" id="SDHZ01000002">
    <property type="protein sequence ID" value="RXK83830.1"/>
    <property type="molecule type" value="Genomic_DNA"/>
</dbReference>
<comment type="caution">
    <text evidence="2">The sequence shown here is derived from an EMBL/GenBank/DDBJ whole genome shotgun (WGS) entry which is preliminary data.</text>
</comment>
<proteinExistence type="predicted"/>
<sequence>MRVKINWDALGITASLACAIHCALLPLFLTSLPVLGVEIINNAFFEYFMIFLAFGVGAWALYHGWKKHHHQKMPLILFSIGMACLLLKEIWHDQHIFFLVPAVSLIVAGHYYNYRLCRKANHCHANDCNHDKLVA</sequence>
<reference evidence="2 3" key="1">
    <citation type="submission" date="2019-01" db="EMBL/GenBank/DDBJ databases">
        <title>Filimonas sp. strain TTM-71.</title>
        <authorList>
            <person name="Chen W.-M."/>
        </authorList>
    </citation>
    <scope>NUCLEOTIDE SEQUENCE [LARGE SCALE GENOMIC DNA]</scope>
    <source>
        <strain evidence="2 3">TTM-71</strain>
    </source>
</reference>
<feature type="transmembrane region" description="Helical" evidence="1">
    <location>
        <begin position="44"/>
        <end position="62"/>
    </location>
</feature>
<dbReference type="RefSeq" id="WP_129004882.1">
    <property type="nucleotide sequence ID" value="NZ_SDHZ01000002.1"/>
</dbReference>
<dbReference type="InterPro" id="IPR004891">
    <property type="entry name" value="Mercury-R_MerC"/>
</dbReference>
<evidence type="ECO:0000256" key="1">
    <source>
        <dbReference type="SAM" id="Phobius"/>
    </source>
</evidence>
<evidence type="ECO:0000313" key="2">
    <source>
        <dbReference type="EMBL" id="RXK83830.1"/>
    </source>
</evidence>